<feature type="chain" id="PRO_5025072108" description="RlpA-like double-psi beta-barrel-protein domain-containing protein-containing protein" evidence="1">
    <location>
        <begin position="18"/>
        <end position="142"/>
    </location>
</feature>
<evidence type="ECO:0008006" key="4">
    <source>
        <dbReference type="Google" id="ProtNLM"/>
    </source>
</evidence>
<proteinExistence type="predicted"/>
<evidence type="ECO:0000313" key="2">
    <source>
        <dbReference type="EMBL" id="KAE8154558.1"/>
    </source>
</evidence>
<evidence type="ECO:0000313" key="3">
    <source>
        <dbReference type="Proteomes" id="UP000325780"/>
    </source>
</evidence>
<dbReference type="Proteomes" id="UP000325780">
    <property type="component" value="Unassembled WGS sequence"/>
</dbReference>
<organism evidence="2 3">
    <name type="scientific">Aspergillus avenaceus</name>
    <dbReference type="NCBI Taxonomy" id="36643"/>
    <lineage>
        <taxon>Eukaryota</taxon>
        <taxon>Fungi</taxon>
        <taxon>Dikarya</taxon>
        <taxon>Ascomycota</taxon>
        <taxon>Pezizomycotina</taxon>
        <taxon>Eurotiomycetes</taxon>
        <taxon>Eurotiomycetidae</taxon>
        <taxon>Eurotiales</taxon>
        <taxon>Aspergillaceae</taxon>
        <taxon>Aspergillus</taxon>
        <taxon>Aspergillus subgen. Circumdati</taxon>
    </lineage>
</organism>
<reference evidence="2 3" key="1">
    <citation type="submission" date="2019-04" db="EMBL/GenBank/DDBJ databases">
        <title>Friends and foes A comparative genomics study of 23 Aspergillus species from section Flavi.</title>
        <authorList>
            <consortium name="DOE Joint Genome Institute"/>
            <person name="Kjaerbolling I."/>
            <person name="Vesth T."/>
            <person name="Frisvad J.C."/>
            <person name="Nybo J.L."/>
            <person name="Theobald S."/>
            <person name="Kildgaard S."/>
            <person name="Isbrandt T."/>
            <person name="Kuo A."/>
            <person name="Sato A."/>
            <person name="Lyhne E.K."/>
            <person name="Kogle M.E."/>
            <person name="Wiebenga A."/>
            <person name="Kun R.S."/>
            <person name="Lubbers R.J."/>
            <person name="Makela M.R."/>
            <person name="Barry K."/>
            <person name="Chovatia M."/>
            <person name="Clum A."/>
            <person name="Daum C."/>
            <person name="Haridas S."/>
            <person name="He G."/>
            <person name="LaButti K."/>
            <person name="Lipzen A."/>
            <person name="Mondo S."/>
            <person name="Riley R."/>
            <person name="Salamov A."/>
            <person name="Simmons B.A."/>
            <person name="Magnuson J.K."/>
            <person name="Henrissat B."/>
            <person name="Mortensen U.H."/>
            <person name="Larsen T.O."/>
            <person name="Devries R.P."/>
            <person name="Grigoriev I.V."/>
            <person name="Machida M."/>
            <person name="Baker S.E."/>
            <person name="Andersen M.R."/>
        </authorList>
    </citation>
    <scope>NUCLEOTIDE SEQUENCE [LARGE SCALE GENOMIC DNA]</scope>
    <source>
        <strain evidence="2 3">IBT 18842</strain>
    </source>
</reference>
<protein>
    <recommendedName>
        <fullName evidence="4">RlpA-like double-psi beta-barrel-protein domain-containing protein-containing protein</fullName>
    </recommendedName>
</protein>
<keyword evidence="1" id="KW-0732">Signal</keyword>
<dbReference type="OrthoDB" id="4452886at2759"/>
<feature type="signal peptide" evidence="1">
    <location>
        <begin position="1"/>
        <end position="17"/>
    </location>
</feature>
<keyword evidence="3" id="KW-1185">Reference proteome</keyword>
<accession>A0A5N6U7F9</accession>
<evidence type="ECO:0000256" key="1">
    <source>
        <dbReference type="SAM" id="SignalP"/>
    </source>
</evidence>
<gene>
    <name evidence="2" type="ORF">BDV25DRAFT_135728</name>
</gene>
<name>A0A5N6U7F9_ASPAV</name>
<dbReference type="AlphaFoldDB" id="A0A5N6U7F9"/>
<sequence length="142" mass="15175">MRIIHVLPVLAATLAAGRNLLIGTTEGCGSNKYGPDWYVWYDDMPNCAGKDIGPVNSYLNYGICDRRTMLNGTSVSFTGCTHRHEPFGQGGPPTGALEDGGRTSLLCVPANFPPKKCPSPCRGNPPVTVTTNYICVPRDCSA</sequence>
<dbReference type="EMBL" id="ML742028">
    <property type="protein sequence ID" value="KAE8154558.1"/>
    <property type="molecule type" value="Genomic_DNA"/>
</dbReference>